<dbReference type="InterPro" id="IPR036691">
    <property type="entry name" value="Endo/exonu/phosph_ase_sf"/>
</dbReference>
<reference evidence="2" key="1">
    <citation type="journal article" date="2023" name="Science">
        <title>Genome structures resolve the early diversification of teleost fishes.</title>
        <authorList>
            <person name="Parey E."/>
            <person name="Louis A."/>
            <person name="Montfort J."/>
            <person name="Bouchez O."/>
            <person name="Roques C."/>
            <person name="Iampietro C."/>
            <person name="Lluch J."/>
            <person name="Castinel A."/>
            <person name="Donnadieu C."/>
            <person name="Desvignes T."/>
            <person name="Floi Bucao C."/>
            <person name="Jouanno E."/>
            <person name="Wen M."/>
            <person name="Mejri S."/>
            <person name="Dirks R."/>
            <person name="Jansen H."/>
            <person name="Henkel C."/>
            <person name="Chen W.J."/>
            <person name="Zahm M."/>
            <person name="Cabau C."/>
            <person name="Klopp C."/>
            <person name="Thompson A.W."/>
            <person name="Robinson-Rechavi M."/>
            <person name="Braasch I."/>
            <person name="Lecointre G."/>
            <person name="Bobe J."/>
            <person name="Postlethwait J.H."/>
            <person name="Berthelot C."/>
            <person name="Roest Crollius H."/>
            <person name="Guiguen Y."/>
        </authorList>
    </citation>
    <scope>NUCLEOTIDE SEQUENCE</scope>
    <source>
        <strain evidence="2">WJC10195</strain>
    </source>
</reference>
<gene>
    <name evidence="2" type="ORF">SKAU_G00139240</name>
</gene>
<protein>
    <recommendedName>
        <fullName evidence="1">Endonuclease/exonuclease/phosphatase domain-containing protein</fullName>
    </recommendedName>
</protein>
<dbReference type="GO" id="GO:0003824">
    <property type="term" value="F:catalytic activity"/>
    <property type="evidence" value="ECO:0007669"/>
    <property type="project" value="InterPro"/>
</dbReference>
<keyword evidence="3" id="KW-1185">Reference proteome</keyword>
<accession>A0A9Q1FSX0</accession>
<dbReference type="EMBL" id="JAINUF010000004">
    <property type="protein sequence ID" value="KAJ8365093.1"/>
    <property type="molecule type" value="Genomic_DNA"/>
</dbReference>
<comment type="caution">
    <text evidence="2">The sequence shown here is derived from an EMBL/GenBank/DDBJ whole genome shotgun (WGS) entry which is preliminary data.</text>
</comment>
<dbReference type="AlphaFoldDB" id="A0A9Q1FSX0"/>
<dbReference type="Gene3D" id="3.60.10.10">
    <property type="entry name" value="Endonuclease/exonuclease/phosphatase"/>
    <property type="match status" value="1"/>
</dbReference>
<evidence type="ECO:0000313" key="3">
    <source>
        <dbReference type="Proteomes" id="UP001152622"/>
    </source>
</evidence>
<dbReference type="SUPFAM" id="SSF56219">
    <property type="entry name" value="DNase I-like"/>
    <property type="match status" value="1"/>
</dbReference>
<dbReference type="Proteomes" id="UP001152622">
    <property type="component" value="Chromosome 4"/>
</dbReference>
<name>A0A9Q1FSX0_SYNKA</name>
<dbReference type="PANTHER" id="PTHR23227">
    <property type="entry name" value="BUCENTAUR RELATED"/>
    <property type="match status" value="1"/>
</dbReference>
<dbReference type="InterPro" id="IPR027124">
    <property type="entry name" value="Swc5/CFDP1/2"/>
</dbReference>
<evidence type="ECO:0000313" key="2">
    <source>
        <dbReference type="EMBL" id="KAJ8365093.1"/>
    </source>
</evidence>
<dbReference type="Pfam" id="PF03372">
    <property type="entry name" value="Exo_endo_phos"/>
    <property type="match status" value="1"/>
</dbReference>
<dbReference type="InterPro" id="IPR005135">
    <property type="entry name" value="Endo/exonuclease/phosphatase"/>
</dbReference>
<sequence length="463" mass="53526">MDIRDELKRLNTVEEMESVPEVQINNEEQFRKVSKDLQDPRFRRSMTSQLSRVGGKDATTCTRKILDRQPTNIATWNIRTMYTAGKTSVIAKEMRRYKISVLGLCETRWIQTGEVKLASGESILYSGHPDENAPHTEGVAFMLSKEAQRALISWEPINSRIITARFQTTQRRIKLQIIQCYAPTNNTDEESKDNFYNQLQQILQARKGKDIIVLMGDMNAKVGTNNSGYKLVMGKQGIGSMNENGEIFADVCADYNLVIGGTLFPHKPIHKAAWISPDHTTENQIDHICINRKFRRSLLDVRVKRGADAGSDHHLLAAKIQLKLKRCNNPRDNRVKFNIQLFQDIGTTELYQTTLQNRFQALQEEDHRSVEEHWKCLKNIWKETCLEVVWKKKMNHKPWLSTETLKRIEERRAKKDTLNKCKTRAQKAAAHRDYEAANKEVKKSAKRDKINYIEDLAQLERTT</sequence>
<proteinExistence type="predicted"/>
<evidence type="ECO:0000259" key="1">
    <source>
        <dbReference type="Pfam" id="PF03372"/>
    </source>
</evidence>
<dbReference type="OrthoDB" id="410381at2759"/>
<dbReference type="CDD" id="cd09076">
    <property type="entry name" value="L1-EN"/>
    <property type="match status" value="1"/>
</dbReference>
<organism evidence="2 3">
    <name type="scientific">Synaphobranchus kaupii</name>
    <name type="common">Kaup's arrowtooth eel</name>
    <dbReference type="NCBI Taxonomy" id="118154"/>
    <lineage>
        <taxon>Eukaryota</taxon>
        <taxon>Metazoa</taxon>
        <taxon>Chordata</taxon>
        <taxon>Craniata</taxon>
        <taxon>Vertebrata</taxon>
        <taxon>Euteleostomi</taxon>
        <taxon>Actinopterygii</taxon>
        <taxon>Neopterygii</taxon>
        <taxon>Teleostei</taxon>
        <taxon>Anguilliformes</taxon>
        <taxon>Synaphobranchidae</taxon>
        <taxon>Synaphobranchus</taxon>
    </lineage>
</organism>
<feature type="domain" description="Endonuclease/exonuclease/phosphatase" evidence="1">
    <location>
        <begin position="74"/>
        <end position="313"/>
    </location>
</feature>
<dbReference type="PANTHER" id="PTHR23227:SF67">
    <property type="entry name" value="CRANIOFACIAL DEVELOPMENT PROTEIN 2-LIKE"/>
    <property type="match status" value="1"/>
</dbReference>